<evidence type="ECO:0000313" key="2">
    <source>
        <dbReference type="EMBL" id="MCP2351787.1"/>
    </source>
</evidence>
<feature type="region of interest" description="Disordered" evidence="1">
    <location>
        <begin position="192"/>
        <end position="222"/>
    </location>
</feature>
<accession>A0ABT1KDZ3</accession>
<name>A0ABT1KDZ3_9ACTN</name>
<dbReference type="RefSeq" id="WP_253778410.1">
    <property type="nucleotide sequence ID" value="NZ_BAAAVE010000011.1"/>
</dbReference>
<sequence>MILSTTERKGEARERLLARLLDTFDEALPSPEMSLREIAARTETSHALLRYHFGSLPGVLAAMLKAQRSRDNEALFAAAQQGTFTDLVVAIWRTYTRPEQLSRVRGFFHVVGLAAYRPEDFPEFIDSLDDLTKMLASLAEREGHDTGEALTMATVAVAAIRGLLLQEVLTPGVRSDDAVDLILRMLPGNAAGVHSGDGGRPHPQANFDRREQDDRPGRRRPG</sequence>
<protein>
    <submittedName>
        <fullName evidence="2">AcrR family transcriptional regulator</fullName>
    </submittedName>
</protein>
<feature type="compositionally biased region" description="Basic and acidic residues" evidence="1">
    <location>
        <begin position="207"/>
        <end position="216"/>
    </location>
</feature>
<keyword evidence="3" id="KW-1185">Reference proteome</keyword>
<gene>
    <name evidence="2" type="ORF">HD595_007909</name>
</gene>
<comment type="caution">
    <text evidence="2">The sequence shown here is derived from an EMBL/GenBank/DDBJ whole genome shotgun (WGS) entry which is preliminary data.</text>
</comment>
<proteinExistence type="predicted"/>
<dbReference type="Gene3D" id="1.10.357.10">
    <property type="entry name" value="Tetracycline Repressor, domain 2"/>
    <property type="match status" value="1"/>
</dbReference>
<organism evidence="2 3">
    <name type="scientific">Nonomuraea roseoviolacea subsp. carminata</name>
    <dbReference type="NCBI Taxonomy" id="160689"/>
    <lineage>
        <taxon>Bacteria</taxon>
        <taxon>Bacillati</taxon>
        <taxon>Actinomycetota</taxon>
        <taxon>Actinomycetes</taxon>
        <taxon>Streptosporangiales</taxon>
        <taxon>Streptosporangiaceae</taxon>
        <taxon>Nonomuraea</taxon>
    </lineage>
</organism>
<reference evidence="2 3" key="1">
    <citation type="submission" date="2022-06" db="EMBL/GenBank/DDBJ databases">
        <title>Sequencing the genomes of 1000 actinobacteria strains.</title>
        <authorList>
            <person name="Klenk H.-P."/>
        </authorList>
    </citation>
    <scope>NUCLEOTIDE SEQUENCE [LARGE SCALE GENOMIC DNA]</scope>
    <source>
        <strain evidence="2 3">DSM 44170</strain>
    </source>
</reference>
<dbReference type="InterPro" id="IPR009057">
    <property type="entry name" value="Homeodomain-like_sf"/>
</dbReference>
<dbReference type="SUPFAM" id="SSF46689">
    <property type="entry name" value="Homeodomain-like"/>
    <property type="match status" value="1"/>
</dbReference>
<evidence type="ECO:0000313" key="3">
    <source>
        <dbReference type="Proteomes" id="UP001320766"/>
    </source>
</evidence>
<dbReference type="Proteomes" id="UP001320766">
    <property type="component" value="Unassembled WGS sequence"/>
</dbReference>
<dbReference type="EMBL" id="JAMZEC010000001">
    <property type="protein sequence ID" value="MCP2351787.1"/>
    <property type="molecule type" value="Genomic_DNA"/>
</dbReference>
<evidence type="ECO:0000256" key="1">
    <source>
        <dbReference type="SAM" id="MobiDB-lite"/>
    </source>
</evidence>